<evidence type="ECO:0000313" key="4">
    <source>
        <dbReference type="Proteomes" id="UP000029492"/>
    </source>
</evidence>
<evidence type="ECO:0000256" key="1">
    <source>
        <dbReference type="SAM" id="MobiDB-lite"/>
    </source>
</evidence>
<feature type="chain" id="PRO_5001847941" evidence="2">
    <location>
        <begin position="23"/>
        <end position="121"/>
    </location>
</feature>
<keyword evidence="2" id="KW-0732">Signal</keyword>
<accession>A0A089NLJ1</accession>
<evidence type="ECO:0000256" key="2">
    <source>
        <dbReference type="SAM" id="SignalP"/>
    </source>
</evidence>
<proteinExistence type="predicted"/>
<evidence type="ECO:0000313" key="3">
    <source>
        <dbReference type="EMBL" id="AIQ88252.1"/>
    </source>
</evidence>
<reference evidence="3 4" key="1">
    <citation type="journal article" date="2014" name="PLoS ONE">
        <title>Genome Information of Methylobacterium oryzae, a Plant-Probiotic Methylotroph in the Phyllosphere.</title>
        <authorList>
            <person name="Kwak M.J."/>
            <person name="Jeong H."/>
            <person name="Madhaiyan M."/>
            <person name="Lee Y."/>
            <person name="Sa T.M."/>
            <person name="Oh T.K."/>
            <person name="Kim J.F."/>
        </authorList>
    </citation>
    <scope>NUCLEOTIDE SEQUENCE [LARGE SCALE GENOMIC DNA]</scope>
    <source>
        <strain evidence="3 4">CBMB20</strain>
    </source>
</reference>
<feature type="signal peptide" evidence="2">
    <location>
        <begin position="1"/>
        <end position="22"/>
    </location>
</feature>
<dbReference type="eggNOG" id="ENOG50311BW">
    <property type="taxonomic scope" value="Bacteria"/>
</dbReference>
<dbReference type="HOGENOM" id="CLU_2233382_0_0_5"/>
<protein>
    <submittedName>
        <fullName evidence="3">Protein of unassigned function</fullName>
    </submittedName>
</protein>
<dbReference type="EMBL" id="CP003811">
    <property type="protein sequence ID" value="AIQ88252.1"/>
    <property type="molecule type" value="Genomic_DNA"/>
</dbReference>
<feature type="region of interest" description="Disordered" evidence="1">
    <location>
        <begin position="24"/>
        <end position="76"/>
    </location>
</feature>
<dbReference type="AlphaFoldDB" id="A0A089NLJ1"/>
<dbReference type="KEGG" id="mor:MOC_0497"/>
<feature type="compositionally biased region" description="Basic and acidic residues" evidence="1">
    <location>
        <begin position="30"/>
        <end position="74"/>
    </location>
</feature>
<dbReference type="RefSeq" id="WP_043755425.1">
    <property type="nucleotide sequence ID" value="NZ_CP003811.1"/>
</dbReference>
<name>A0A089NLJ1_9HYPH</name>
<keyword evidence="4" id="KW-1185">Reference proteome</keyword>
<sequence>MKVISATVLGLALLSGAAPAFAQPYGGRDYGYDRGDYGPRDRGYGDRGYGDRGYGDRDRRDYDRDYDRGSRGGRGDYAFNEEEYLRCNPDVRRAVIGRAIKSGLEHYRKVGMAEGRKLTCN</sequence>
<organism evidence="3 4">
    <name type="scientific">Methylobacterium oryzae CBMB20</name>
    <dbReference type="NCBI Taxonomy" id="693986"/>
    <lineage>
        <taxon>Bacteria</taxon>
        <taxon>Pseudomonadati</taxon>
        <taxon>Pseudomonadota</taxon>
        <taxon>Alphaproteobacteria</taxon>
        <taxon>Hyphomicrobiales</taxon>
        <taxon>Methylobacteriaceae</taxon>
        <taxon>Methylobacterium</taxon>
    </lineage>
</organism>
<dbReference type="Proteomes" id="UP000029492">
    <property type="component" value="Chromosome"/>
</dbReference>
<gene>
    <name evidence="3" type="ORF">MOC_0497</name>
</gene>